<dbReference type="STRING" id="717605.Theco_0735"/>
<proteinExistence type="predicted"/>
<organism evidence="1 2">
    <name type="scientific">Thermobacillus composti (strain DSM 18247 / JCM 13945 / KWC4)</name>
    <dbReference type="NCBI Taxonomy" id="717605"/>
    <lineage>
        <taxon>Bacteria</taxon>
        <taxon>Bacillati</taxon>
        <taxon>Bacillota</taxon>
        <taxon>Bacilli</taxon>
        <taxon>Bacillales</taxon>
        <taxon>Paenibacillaceae</taxon>
        <taxon>Thermobacillus</taxon>
    </lineage>
</organism>
<protein>
    <submittedName>
        <fullName evidence="1">Uncharacterized protein</fullName>
    </submittedName>
</protein>
<dbReference type="AlphaFoldDB" id="L0EAW0"/>
<keyword evidence="2" id="KW-1185">Reference proteome</keyword>
<dbReference type="Proteomes" id="UP000010795">
    <property type="component" value="Chromosome"/>
</dbReference>
<dbReference type="EMBL" id="CP003255">
    <property type="protein sequence ID" value="AGA56937.1"/>
    <property type="molecule type" value="Genomic_DNA"/>
</dbReference>
<gene>
    <name evidence="1" type="ordered locus">Theco_0735</name>
</gene>
<dbReference type="HOGENOM" id="CLU_2496852_0_0_9"/>
<dbReference type="KEGG" id="tco:Theco_0735"/>
<evidence type="ECO:0000313" key="1">
    <source>
        <dbReference type="EMBL" id="AGA56937.1"/>
    </source>
</evidence>
<name>L0EAW0_THECK</name>
<sequence length="86" mass="10279">MWTRRNTHLACYDNGEFRLFATFFRIRNESDEELGPFYVKYIFHDDTLVDSMTEKRKEIAPERESGSELILLQPGEVYQGGHSFRW</sequence>
<reference evidence="2" key="1">
    <citation type="submission" date="2012-01" db="EMBL/GenBank/DDBJ databases">
        <title>Complete sequence of chromosome of Thermobacillus composti KWC4.</title>
        <authorList>
            <person name="Lucas S."/>
            <person name="Han J."/>
            <person name="Lapidus A."/>
            <person name="Cheng J.-F."/>
            <person name="Goodwin L."/>
            <person name="Pitluck S."/>
            <person name="Peters L."/>
            <person name="Ovchinnikova G."/>
            <person name="Teshima H."/>
            <person name="Detter J.C."/>
            <person name="Han C."/>
            <person name="Tapia R."/>
            <person name="Land M."/>
            <person name="Hauser L."/>
            <person name="Kyrpides N."/>
            <person name="Ivanova N."/>
            <person name="Pagani I."/>
            <person name="Anderson I."/>
            <person name="Woyke T."/>
        </authorList>
    </citation>
    <scope>NUCLEOTIDE SEQUENCE [LARGE SCALE GENOMIC DNA]</scope>
    <source>
        <strain evidence="2">DSM 18247 / JCM 13945 / KWC4</strain>
    </source>
</reference>
<dbReference type="RefSeq" id="WP_015253699.1">
    <property type="nucleotide sequence ID" value="NC_019897.1"/>
</dbReference>
<accession>L0EAW0</accession>
<evidence type="ECO:0000313" key="2">
    <source>
        <dbReference type="Proteomes" id="UP000010795"/>
    </source>
</evidence>